<keyword evidence="1" id="KW-0812">Transmembrane</keyword>
<reference evidence="3" key="1">
    <citation type="submission" date="2014-09" db="EMBL/GenBank/DDBJ databases">
        <authorList>
            <person name="Mudge J."/>
            <person name="Ramaraj T."/>
            <person name="Lindquist I.E."/>
            <person name="Bharti A.K."/>
            <person name="Sundararajan A."/>
            <person name="Cameron C.T."/>
            <person name="Woodward J.E."/>
            <person name="May G.D."/>
            <person name="Brubaker C."/>
            <person name="Broadhvest J."/>
            <person name="Wilkins T.A."/>
        </authorList>
    </citation>
    <scope>NUCLEOTIDE SEQUENCE</scope>
    <source>
        <strain evidence="3">cv. AKA8401</strain>
    </source>
</reference>
<organism evidence="2 3">
    <name type="scientific">Gossypium arboreum</name>
    <name type="common">Tree cotton</name>
    <name type="synonym">Gossypium nanking</name>
    <dbReference type="NCBI Taxonomy" id="29729"/>
    <lineage>
        <taxon>Eukaryota</taxon>
        <taxon>Viridiplantae</taxon>
        <taxon>Streptophyta</taxon>
        <taxon>Embryophyta</taxon>
        <taxon>Tracheophyta</taxon>
        <taxon>Spermatophyta</taxon>
        <taxon>Magnoliopsida</taxon>
        <taxon>eudicotyledons</taxon>
        <taxon>Gunneridae</taxon>
        <taxon>Pentapetalae</taxon>
        <taxon>rosids</taxon>
        <taxon>malvids</taxon>
        <taxon>Malvales</taxon>
        <taxon>Malvaceae</taxon>
        <taxon>Malvoideae</taxon>
        <taxon>Gossypium</taxon>
    </lineage>
</organism>
<keyword evidence="1" id="KW-0472">Membrane</keyword>
<dbReference type="EMBL" id="KN432496">
    <property type="protein sequence ID" value="KHG25440.1"/>
    <property type="molecule type" value="Genomic_DNA"/>
</dbReference>
<keyword evidence="1" id="KW-1133">Transmembrane helix</keyword>
<keyword evidence="3" id="KW-1185">Reference proteome</keyword>
<dbReference type="AlphaFoldDB" id="A0A0B0PK89"/>
<evidence type="ECO:0000313" key="2">
    <source>
        <dbReference type="EMBL" id="KHG25440.1"/>
    </source>
</evidence>
<sequence length="92" mass="10846">MSSRVYTKPLSFFLLFFRMSGLFFFISMVNHPCFLLLNSGDRKNRFQNRKNSGCRIFSRFCSGGRADRVLRYNEKIAQGLIFTKYLPLKMRG</sequence>
<name>A0A0B0PK89_GOSAR</name>
<gene>
    <name evidence="2" type="ORF">F383_32175</name>
</gene>
<proteinExistence type="predicted"/>
<evidence type="ECO:0000313" key="3">
    <source>
        <dbReference type="Proteomes" id="UP000032142"/>
    </source>
</evidence>
<accession>A0A0B0PK89</accession>
<feature type="transmembrane region" description="Helical" evidence="1">
    <location>
        <begin position="12"/>
        <end position="37"/>
    </location>
</feature>
<protein>
    <submittedName>
        <fullName evidence="2">Zinc finger CONSTANS-LIKE 16-like protein</fullName>
    </submittedName>
</protein>
<evidence type="ECO:0000256" key="1">
    <source>
        <dbReference type="SAM" id="Phobius"/>
    </source>
</evidence>
<dbReference type="Proteomes" id="UP000032142">
    <property type="component" value="Unassembled WGS sequence"/>
</dbReference>